<dbReference type="AlphaFoldDB" id="A0A0E9WX46"/>
<protein>
    <submittedName>
        <fullName evidence="1">Uncharacterized protein</fullName>
    </submittedName>
</protein>
<proteinExistence type="predicted"/>
<evidence type="ECO:0000313" key="1">
    <source>
        <dbReference type="EMBL" id="JAH94979.1"/>
    </source>
</evidence>
<reference evidence="1" key="1">
    <citation type="submission" date="2014-11" db="EMBL/GenBank/DDBJ databases">
        <authorList>
            <person name="Amaro Gonzalez C."/>
        </authorList>
    </citation>
    <scope>NUCLEOTIDE SEQUENCE</scope>
</reference>
<dbReference type="EMBL" id="GBXM01013598">
    <property type="protein sequence ID" value="JAH94979.1"/>
    <property type="molecule type" value="Transcribed_RNA"/>
</dbReference>
<accession>A0A0E9WX46</accession>
<reference evidence="1" key="2">
    <citation type="journal article" date="2015" name="Fish Shellfish Immunol.">
        <title>Early steps in the European eel (Anguilla anguilla)-Vibrio vulnificus interaction in the gills: Role of the RtxA13 toxin.</title>
        <authorList>
            <person name="Callol A."/>
            <person name="Pajuelo D."/>
            <person name="Ebbesson L."/>
            <person name="Teles M."/>
            <person name="MacKenzie S."/>
            <person name="Amaro C."/>
        </authorList>
    </citation>
    <scope>NUCLEOTIDE SEQUENCE</scope>
</reference>
<sequence length="50" mass="6154">MYLMYLVMLYFQHCFNVCRRFCNCFDPFDFSGCSNRPSWLALVIKLRFKE</sequence>
<organism evidence="1">
    <name type="scientific">Anguilla anguilla</name>
    <name type="common">European freshwater eel</name>
    <name type="synonym">Muraena anguilla</name>
    <dbReference type="NCBI Taxonomy" id="7936"/>
    <lineage>
        <taxon>Eukaryota</taxon>
        <taxon>Metazoa</taxon>
        <taxon>Chordata</taxon>
        <taxon>Craniata</taxon>
        <taxon>Vertebrata</taxon>
        <taxon>Euteleostomi</taxon>
        <taxon>Actinopterygii</taxon>
        <taxon>Neopterygii</taxon>
        <taxon>Teleostei</taxon>
        <taxon>Anguilliformes</taxon>
        <taxon>Anguillidae</taxon>
        <taxon>Anguilla</taxon>
    </lineage>
</organism>
<name>A0A0E9WX46_ANGAN</name>